<dbReference type="Pfam" id="PF00158">
    <property type="entry name" value="Sigma54_activat"/>
    <property type="match status" value="1"/>
</dbReference>
<dbReference type="InterPro" id="IPR058031">
    <property type="entry name" value="AAA_lid_NorR"/>
</dbReference>
<dbReference type="Pfam" id="PF00072">
    <property type="entry name" value="Response_reg"/>
    <property type="match status" value="1"/>
</dbReference>
<dbReference type="Gene3D" id="3.40.50.300">
    <property type="entry name" value="P-loop containing nucleotide triphosphate hydrolases"/>
    <property type="match status" value="1"/>
</dbReference>
<keyword evidence="21" id="KW-1185">Reference proteome</keyword>
<dbReference type="InterPro" id="IPR002197">
    <property type="entry name" value="HTH_Fis"/>
</dbReference>
<evidence type="ECO:0000256" key="17">
    <source>
        <dbReference type="SAM" id="MobiDB-lite"/>
    </source>
</evidence>
<dbReference type="GO" id="GO:0000156">
    <property type="term" value="F:phosphorelay response regulator activity"/>
    <property type="evidence" value="ECO:0007669"/>
    <property type="project" value="UniProtKB-UniRule"/>
</dbReference>
<evidence type="ECO:0000256" key="14">
    <source>
        <dbReference type="ARBA" id="ARBA00043886"/>
    </source>
</evidence>
<feature type="compositionally biased region" description="Basic and acidic residues" evidence="17">
    <location>
        <begin position="130"/>
        <end position="139"/>
    </location>
</feature>
<dbReference type="PROSITE" id="PS50045">
    <property type="entry name" value="SIGMA54_INTERACT_4"/>
    <property type="match status" value="1"/>
</dbReference>
<dbReference type="PANTHER" id="PTHR32071:SF95">
    <property type="entry name" value="DNA-BINDING TRANSCRIPTIONAL REGULATOR NTRC"/>
    <property type="match status" value="1"/>
</dbReference>
<feature type="domain" description="Response regulatory" evidence="19">
    <location>
        <begin position="4"/>
        <end position="118"/>
    </location>
</feature>
<dbReference type="PROSITE" id="PS00675">
    <property type="entry name" value="SIGMA54_INTERACT_1"/>
    <property type="match status" value="1"/>
</dbReference>
<dbReference type="InterPro" id="IPR001789">
    <property type="entry name" value="Sig_transdc_resp-reg_receiver"/>
</dbReference>
<keyword evidence="9 16" id="KW-0805">Transcription regulation</keyword>
<dbReference type="Gene3D" id="1.10.10.60">
    <property type="entry name" value="Homeodomain-like"/>
    <property type="match status" value="1"/>
</dbReference>
<dbReference type="SMART" id="SM00448">
    <property type="entry name" value="REC"/>
    <property type="match status" value="1"/>
</dbReference>
<evidence type="ECO:0000256" key="6">
    <source>
        <dbReference type="ARBA" id="ARBA00022741"/>
    </source>
</evidence>
<keyword evidence="5 15" id="KW-0597">Phosphoprotein</keyword>
<dbReference type="PROSITE" id="PS00688">
    <property type="entry name" value="SIGMA54_INTERACT_3"/>
    <property type="match status" value="1"/>
</dbReference>
<evidence type="ECO:0000256" key="11">
    <source>
        <dbReference type="ARBA" id="ARBA00023159"/>
    </source>
</evidence>
<name>A0A369Q8U4_9SPHN</name>
<dbReference type="RefSeq" id="WP_115366225.1">
    <property type="nucleotide sequence ID" value="NZ_QBKA01000002.1"/>
</dbReference>
<dbReference type="NCBIfam" id="TIGR01818">
    <property type="entry name" value="ntrC"/>
    <property type="match status" value="1"/>
</dbReference>
<evidence type="ECO:0000256" key="7">
    <source>
        <dbReference type="ARBA" id="ARBA00022840"/>
    </source>
</evidence>
<dbReference type="GO" id="GO:0006808">
    <property type="term" value="P:regulation of nitrogen utilization"/>
    <property type="evidence" value="ECO:0007669"/>
    <property type="project" value="UniProtKB-UniRule"/>
</dbReference>
<gene>
    <name evidence="16" type="primary">ntrC</name>
    <name evidence="20" type="ORF">HME9302_01173</name>
</gene>
<dbReference type="InterPro" id="IPR025943">
    <property type="entry name" value="Sigma_54_int_dom_ATP-bd_2"/>
</dbReference>
<dbReference type="InterPro" id="IPR010114">
    <property type="entry name" value="Transcript_reg_NtrC"/>
</dbReference>
<dbReference type="Gene3D" id="1.10.8.60">
    <property type="match status" value="1"/>
</dbReference>
<evidence type="ECO:0000313" key="21">
    <source>
        <dbReference type="Proteomes" id="UP000253727"/>
    </source>
</evidence>
<dbReference type="SUPFAM" id="SSF52172">
    <property type="entry name" value="CheY-like"/>
    <property type="match status" value="1"/>
</dbReference>
<dbReference type="InterPro" id="IPR003593">
    <property type="entry name" value="AAA+_ATPase"/>
</dbReference>
<dbReference type="PROSITE" id="PS50110">
    <property type="entry name" value="RESPONSE_REGULATORY"/>
    <property type="match status" value="1"/>
</dbReference>
<dbReference type="GO" id="GO:0005737">
    <property type="term" value="C:cytoplasm"/>
    <property type="evidence" value="ECO:0007669"/>
    <property type="project" value="UniProtKB-SubCell"/>
</dbReference>
<evidence type="ECO:0000256" key="4">
    <source>
        <dbReference type="ARBA" id="ARBA00022491"/>
    </source>
</evidence>
<keyword evidence="20" id="KW-0808">Transferase</keyword>
<dbReference type="OrthoDB" id="7416568at2"/>
<keyword evidence="10 16" id="KW-0238">DNA-binding</keyword>
<dbReference type="FunFam" id="3.40.50.300:FF:000006">
    <property type="entry name" value="DNA-binding transcriptional regulator NtrC"/>
    <property type="match status" value="1"/>
</dbReference>
<reference evidence="20 21" key="1">
    <citation type="submission" date="2018-04" db="EMBL/GenBank/DDBJ databases">
        <title>Altererythrobacter sp. HME9302 genome sequencing and assembly.</title>
        <authorList>
            <person name="Kang H."/>
            <person name="Kim H."/>
            <person name="Joh K."/>
        </authorList>
    </citation>
    <scope>NUCLEOTIDE SEQUENCE [LARGE SCALE GENOMIC DNA]</scope>
    <source>
        <strain evidence="20 21">HME9302</strain>
    </source>
</reference>
<dbReference type="GO" id="GO:0005524">
    <property type="term" value="F:ATP binding"/>
    <property type="evidence" value="ECO:0007669"/>
    <property type="project" value="UniProtKB-KW"/>
</dbReference>
<dbReference type="SMART" id="SM00382">
    <property type="entry name" value="AAA"/>
    <property type="match status" value="1"/>
</dbReference>
<dbReference type="GO" id="GO:0006355">
    <property type="term" value="P:regulation of DNA-templated transcription"/>
    <property type="evidence" value="ECO:0007669"/>
    <property type="project" value="InterPro"/>
</dbReference>
<feature type="domain" description="Sigma-54 factor interaction" evidence="18">
    <location>
        <begin position="150"/>
        <end position="378"/>
    </location>
</feature>
<dbReference type="InterPro" id="IPR009057">
    <property type="entry name" value="Homeodomain-like_sf"/>
</dbReference>
<dbReference type="PRINTS" id="PR01590">
    <property type="entry name" value="HTHFIS"/>
</dbReference>
<keyword evidence="7 16" id="KW-0067">ATP-binding</keyword>
<dbReference type="InterPro" id="IPR011006">
    <property type="entry name" value="CheY-like_superfamily"/>
</dbReference>
<organism evidence="20 21">
    <name type="scientific">Alteripontixanthobacter maritimus</name>
    <dbReference type="NCBI Taxonomy" id="2161824"/>
    <lineage>
        <taxon>Bacteria</taxon>
        <taxon>Pseudomonadati</taxon>
        <taxon>Pseudomonadota</taxon>
        <taxon>Alphaproteobacteria</taxon>
        <taxon>Sphingomonadales</taxon>
        <taxon>Erythrobacteraceae</taxon>
        <taxon>Alteripontixanthobacter</taxon>
    </lineage>
</organism>
<accession>A0A369Q8U4</accession>
<keyword evidence="11 16" id="KW-0010">Activator</keyword>
<dbReference type="GO" id="GO:0043565">
    <property type="term" value="F:sequence-specific DNA binding"/>
    <property type="evidence" value="ECO:0007669"/>
    <property type="project" value="InterPro"/>
</dbReference>
<dbReference type="InterPro" id="IPR025944">
    <property type="entry name" value="Sigma_54_int_dom_CS"/>
</dbReference>
<keyword evidence="8 16" id="KW-0902">Two-component regulatory system</keyword>
<dbReference type="InterPro" id="IPR027417">
    <property type="entry name" value="P-loop_NTPase"/>
</dbReference>
<comment type="subcellular location">
    <subcellularLocation>
        <location evidence="1 16">Cytoplasm</location>
    </subcellularLocation>
</comment>
<evidence type="ECO:0000259" key="18">
    <source>
        <dbReference type="PROSITE" id="PS50045"/>
    </source>
</evidence>
<evidence type="ECO:0000256" key="13">
    <source>
        <dbReference type="ARBA" id="ARBA00023231"/>
    </source>
</evidence>
<dbReference type="Proteomes" id="UP000253727">
    <property type="component" value="Unassembled WGS sequence"/>
</dbReference>
<evidence type="ECO:0000256" key="10">
    <source>
        <dbReference type="ARBA" id="ARBA00023125"/>
    </source>
</evidence>
<keyword evidence="4 16" id="KW-0678">Repressor</keyword>
<dbReference type="PANTHER" id="PTHR32071">
    <property type="entry name" value="TRANSCRIPTIONAL REGULATORY PROTEIN"/>
    <property type="match status" value="1"/>
</dbReference>
<evidence type="ECO:0000256" key="9">
    <source>
        <dbReference type="ARBA" id="ARBA00023015"/>
    </source>
</evidence>
<dbReference type="Pfam" id="PF25601">
    <property type="entry name" value="AAA_lid_14"/>
    <property type="match status" value="1"/>
</dbReference>
<evidence type="ECO:0000256" key="3">
    <source>
        <dbReference type="ARBA" id="ARBA00022490"/>
    </source>
</evidence>
<protein>
    <recommendedName>
        <fullName evidence="2 16">DNA-binding transcriptional regulator NtrC</fullName>
    </recommendedName>
    <alternativeName>
        <fullName evidence="16">Nitrogen regulation protein NR(I)</fullName>
    </alternativeName>
</protein>
<comment type="caution">
    <text evidence="20">The sequence shown here is derived from an EMBL/GenBank/DDBJ whole genome shotgun (WGS) entry which is preliminary data.</text>
</comment>
<evidence type="ECO:0000256" key="2">
    <source>
        <dbReference type="ARBA" id="ARBA00019059"/>
    </source>
</evidence>
<keyword evidence="13 16" id="KW-0535">Nitrogen fixation</keyword>
<dbReference type="InterPro" id="IPR025662">
    <property type="entry name" value="Sigma_54_int_dom_ATP-bd_1"/>
</dbReference>
<evidence type="ECO:0000256" key="5">
    <source>
        <dbReference type="ARBA" id="ARBA00022553"/>
    </source>
</evidence>
<comment type="function">
    <text evidence="14 16">Member of the two-component regulatory system NtrB/NtrC, which controls expression of the nitrogen-regulated (ntr) genes in response to nitrogen limitation. Phosphorylated NtrC binds directly to DNA and stimulates the formation of open promoter-sigma54-RNA polymerase complexes.</text>
</comment>
<proteinExistence type="predicted"/>
<evidence type="ECO:0000256" key="12">
    <source>
        <dbReference type="ARBA" id="ARBA00023163"/>
    </source>
</evidence>
<evidence type="ECO:0000256" key="15">
    <source>
        <dbReference type="PROSITE-ProRule" id="PRU00169"/>
    </source>
</evidence>
<keyword evidence="6 16" id="KW-0547">Nucleotide-binding</keyword>
<dbReference type="Pfam" id="PF02954">
    <property type="entry name" value="HTH_8"/>
    <property type="match status" value="1"/>
</dbReference>
<dbReference type="CDD" id="cd00009">
    <property type="entry name" value="AAA"/>
    <property type="match status" value="1"/>
</dbReference>
<sequence>MPGRILLVEDDAAIATVITAALQGEGHTIDRCASIAERNRLLGEASYSAMLTDIMLEDGDGLANLADVQKQNPELPVIVLSAQNTLDTAVRASDLGAFEYFPKPFDLDELTRAVEQAVQSARAMDVGGQDESHSARVDEGGEQIDPSLPLVGRSPAMQGVFRMITRVLRNDLTVLILGESGTGKELVAQAIHDLGHRRTGPFVAVNAAAIPRELIESELFGHEKGAFTGATGQAIGKFEQASGGTLFLDEIGDMPAEAQTRLLRALQSGSIRRVGGRQDVQVDVRIVAATNRDLSSMVVSGQFREDLYYRLAVVPVQLPPLRDRRTDIPDLVSFFLANAARQGLPQRGISKAGLDLLKALDWPGNVRELQNMVMRLALMSRDETIDAQCVRDALEAMPGHAGADAAAPDYEAALHHWLAEARPADGTLYHSAQAAFERPLFEHALEQTSGNQLRAAQLLGINRNTLRKRLDDLEIDPDRFARRRAN</sequence>
<keyword evidence="3 16" id="KW-0963">Cytoplasm</keyword>
<evidence type="ECO:0000259" key="19">
    <source>
        <dbReference type="PROSITE" id="PS50110"/>
    </source>
</evidence>
<dbReference type="EMBL" id="QBKA01000002">
    <property type="protein sequence ID" value="RDC59975.1"/>
    <property type="molecule type" value="Genomic_DNA"/>
</dbReference>
<feature type="region of interest" description="Disordered" evidence="17">
    <location>
        <begin position="123"/>
        <end position="149"/>
    </location>
</feature>
<keyword evidence="12 16" id="KW-0804">Transcription</keyword>
<evidence type="ECO:0000313" key="20">
    <source>
        <dbReference type="EMBL" id="RDC59975.1"/>
    </source>
</evidence>
<dbReference type="PROSITE" id="PS00676">
    <property type="entry name" value="SIGMA54_INTERACT_2"/>
    <property type="match status" value="1"/>
</dbReference>
<dbReference type="GO" id="GO:0016740">
    <property type="term" value="F:transferase activity"/>
    <property type="evidence" value="ECO:0007669"/>
    <property type="project" value="UniProtKB-KW"/>
</dbReference>
<dbReference type="Gene3D" id="3.40.50.2300">
    <property type="match status" value="1"/>
</dbReference>
<dbReference type="AlphaFoldDB" id="A0A369Q8U4"/>
<dbReference type="SUPFAM" id="SSF52540">
    <property type="entry name" value="P-loop containing nucleoside triphosphate hydrolases"/>
    <property type="match status" value="1"/>
</dbReference>
<dbReference type="InterPro" id="IPR002078">
    <property type="entry name" value="Sigma_54_int"/>
</dbReference>
<evidence type="ECO:0000256" key="16">
    <source>
        <dbReference type="RuleBase" id="RU365013"/>
    </source>
</evidence>
<evidence type="ECO:0000256" key="1">
    <source>
        <dbReference type="ARBA" id="ARBA00004496"/>
    </source>
</evidence>
<feature type="modified residue" description="4-aspartylphosphate" evidence="15">
    <location>
        <position position="53"/>
    </location>
</feature>
<dbReference type="SUPFAM" id="SSF46689">
    <property type="entry name" value="Homeodomain-like"/>
    <property type="match status" value="1"/>
</dbReference>
<evidence type="ECO:0000256" key="8">
    <source>
        <dbReference type="ARBA" id="ARBA00023012"/>
    </source>
</evidence>